<feature type="coiled-coil region" evidence="1">
    <location>
        <begin position="336"/>
        <end position="387"/>
    </location>
</feature>
<feature type="compositionally biased region" description="Low complexity" evidence="2">
    <location>
        <begin position="156"/>
        <end position="170"/>
    </location>
</feature>
<keyword evidence="3" id="KW-0472">Membrane</keyword>
<keyword evidence="3" id="KW-1133">Transmembrane helix</keyword>
<keyword evidence="3" id="KW-0812">Transmembrane</keyword>
<feature type="region of interest" description="Disordered" evidence="2">
    <location>
        <begin position="146"/>
        <end position="200"/>
    </location>
</feature>
<organism evidence="4 5">
    <name type="scientific">Meripilus lineatus</name>
    <dbReference type="NCBI Taxonomy" id="2056292"/>
    <lineage>
        <taxon>Eukaryota</taxon>
        <taxon>Fungi</taxon>
        <taxon>Dikarya</taxon>
        <taxon>Basidiomycota</taxon>
        <taxon>Agaricomycotina</taxon>
        <taxon>Agaricomycetes</taxon>
        <taxon>Polyporales</taxon>
        <taxon>Meripilaceae</taxon>
        <taxon>Meripilus</taxon>
    </lineage>
</organism>
<gene>
    <name evidence="4" type="ORF">NLI96_g10673</name>
</gene>
<dbReference type="Proteomes" id="UP001212997">
    <property type="component" value="Unassembled WGS sequence"/>
</dbReference>
<evidence type="ECO:0000256" key="3">
    <source>
        <dbReference type="SAM" id="Phobius"/>
    </source>
</evidence>
<evidence type="ECO:0000256" key="1">
    <source>
        <dbReference type="SAM" id="Coils"/>
    </source>
</evidence>
<feature type="transmembrane region" description="Helical" evidence="3">
    <location>
        <begin position="210"/>
        <end position="233"/>
    </location>
</feature>
<protein>
    <submittedName>
        <fullName evidence="4">Uncharacterized protein</fullName>
    </submittedName>
</protein>
<keyword evidence="5" id="KW-1185">Reference proteome</keyword>
<accession>A0AAD5UUN8</accession>
<sequence length="404" mass="43876">MSIRFTGTSIQVYIIGERSTLTDVLFTLDNTQIGRFTSSFPEGDQFVYNVVALSRDGIPDGDHTLQMQPIGDQNVLILFDYAVYTTNANVYTPSMTPLQEAPATSYSPNPVSLGSSSTPAFYPLRITDLGSINTLPLSPSVSSRQNFSGPLTINCPHSAPRGSRSASGSSQGTAILHPTGEGGRSPTTSPQPISPPSGALLPDRKVNVGAVVGGVVLGVTVLLPTILLIRVLYSQRKRDPLRQIEQSEGEHYTHIIPFRVSVIGGRNDTTSLSLERHCLGAKSGDRPALLLSTEQQSSNLLAGMQTFLAREATRSIRTLPSFAGSSLSWDTSLHMLQEAGSLLEAKQRRRAHLRRRSTSSSPSPPLNVDFVRELAFLRAEVEQLRRDFSRYGELPSYTPQSVPQ</sequence>
<evidence type="ECO:0000313" key="5">
    <source>
        <dbReference type="Proteomes" id="UP001212997"/>
    </source>
</evidence>
<proteinExistence type="predicted"/>
<keyword evidence="1" id="KW-0175">Coiled coil</keyword>
<comment type="caution">
    <text evidence="4">The sequence shown here is derived from an EMBL/GenBank/DDBJ whole genome shotgun (WGS) entry which is preliminary data.</text>
</comment>
<evidence type="ECO:0000256" key="2">
    <source>
        <dbReference type="SAM" id="MobiDB-lite"/>
    </source>
</evidence>
<name>A0AAD5UUN8_9APHY</name>
<dbReference type="AlphaFoldDB" id="A0AAD5UUN8"/>
<evidence type="ECO:0000313" key="4">
    <source>
        <dbReference type="EMBL" id="KAJ3477137.1"/>
    </source>
</evidence>
<reference evidence="4" key="1">
    <citation type="submission" date="2022-07" db="EMBL/GenBank/DDBJ databases">
        <title>Genome Sequence of Physisporinus lineatus.</title>
        <authorList>
            <person name="Buettner E."/>
        </authorList>
    </citation>
    <scope>NUCLEOTIDE SEQUENCE</scope>
    <source>
        <strain evidence="4">VT162</strain>
    </source>
</reference>
<dbReference type="EMBL" id="JANAWD010000627">
    <property type="protein sequence ID" value="KAJ3477137.1"/>
    <property type="molecule type" value="Genomic_DNA"/>
</dbReference>